<evidence type="ECO:0000313" key="2">
    <source>
        <dbReference type="EMBL" id="KKK82446.1"/>
    </source>
</evidence>
<feature type="compositionally biased region" description="Gly residues" evidence="1">
    <location>
        <begin position="25"/>
        <end position="44"/>
    </location>
</feature>
<proteinExistence type="predicted"/>
<feature type="region of interest" description="Disordered" evidence="1">
    <location>
        <begin position="1"/>
        <end position="55"/>
    </location>
</feature>
<feature type="compositionally biased region" description="Basic and acidic residues" evidence="1">
    <location>
        <begin position="79"/>
        <end position="88"/>
    </location>
</feature>
<sequence>MGAEDNDKPKRGRGRGGADARQRGEGGPGAQRRGQGGPGMGAGFGMFERLGLTEKQRNKIASIREEAMRKMMADIKKVLTDKQREQLEKAQAGKGGPKDKRGAGGGDMYNKLDLSKKQSKAIAKIRKKVRARMQDAGTSEERRGMMQQMHEDIKDILTDEQAEKLAEFQKQRKGGQRQRGEGRGDREGRGKGGKGRKGRGQDAKDN</sequence>
<dbReference type="AlphaFoldDB" id="A0A0F9BDG5"/>
<feature type="compositionally biased region" description="Basic and acidic residues" evidence="1">
    <location>
        <begin position="139"/>
        <end position="170"/>
    </location>
</feature>
<dbReference type="EMBL" id="LAZR01052670">
    <property type="protein sequence ID" value="KKK82446.1"/>
    <property type="molecule type" value="Genomic_DNA"/>
</dbReference>
<organism evidence="2">
    <name type="scientific">marine sediment metagenome</name>
    <dbReference type="NCBI Taxonomy" id="412755"/>
    <lineage>
        <taxon>unclassified sequences</taxon>
        <taxon>metagenomes</taxon>
        <taxon>ecological metagenomes</taxon>
    </lineage>
</organism>
<evidence type="ECO:0008006" key="3">
    <source>
        <dbReference type="Google" id="ProtNLM"/>
    </source>
</evidence>
<feature type="compositionally biased region" description="Basic residues" evidence="1">
    <location>
        <begin position="117"/>
        <end position="131"/>
    </location>
</feature>
<gene>
    <name evidence="2" type="ORF">LCGC14_2803310</name>
</gene>
<feature type="compositionally biased region" description="Basic and acidic residues" evidence="1">
    <location>
        <begin position="178"/>
        <end position="190"/>
    </location>
</feature>
<reference evidence="2" key="1">
    <citation type="journal article" date="2015" name="Nature">
        <title>Complex archaea that bridge the gap between prokaryotes and eukaryotes.</title>
        <authorList>
            <person name="Spang A."/>
            <person name="Saw J.H."/>
            <person name="Jorgensen S.L."/>
            <person name="Zaremba-Niedzwiedzka K."/>
            <person name="Martijn J."/>
            <person name="Lind A.E."/>
            <person name="van Eijk R."/>
            <person name="Schleper C."/>
            <person name="Guy L."/>
            <person name="Ettema T.J."/>
        </authorList>
    </citation>
    <scope>NUCLEOTIDE SEQUENCE</scope>
</reference>
<name>A0A0F9BDG5_9ZZZZ</name>
<evidence type="ECO:0000256" key="1">
    <source>
        <dbReference type="SAM" id="MobiDB-lite"/>
    </source>
</evidence>
<protein>
    <recommendedName>
        <fullName evidence="3">Periplasmic heavy metal sensor</fullName>
    </recommendedName>
</protein>
<accession>A0A0F9BDG5</accession>
<feature type="region of interest" description="Disordered" evidence="1">
    <location>
        <begin position="79"/>
        <end position="206"/>
    </location>
</feature>
<comment type="caution">
    <text evidence="2">The sequence shown here is derived from an EMBL/GenBank/DDBJ whole genome shotgun (WGS) entry which is preliminary data.</text>
</comment>